<dbReference type="SUPFAM" id="SSF54534">
    <property type="entry name" value="FKBP-like"/>
    <property type="match status" value="1"/>
</dbReference>
<dbReference type="Gene3D" id="3.10.50.40">
    <property type="match status" value="1"/>
</dbReference>
<dbReference type="EC" id="5.2.1.8" evidence="4"/>
<evidence type="ECO:0000256" key="3">
    <source>
        <dbReference type="PROSITE-ProRule" id="PRU00277"/>
    </source>
</evidence>
<keyword evidence="7" id="KW-1185">Reference proteome</keyword>
<evidence type="ECO:0000256" key="4">
    <source>
        <dbReference type="RuleBase" id="RU003915"/>
    </source>
</evidence>
<organism evidence="6 7">
    <name type="scientific">Kaistella haifensis DSM 19056</name>
    <dbReference type="NCBI Taxonomy" id="1450526"/>
    <lineage>
        <taxon>Bacteria</taxon>
        <taxon>Pseudomonadati</taxon>
        <taxon>Bacteroidota</taxon>
        <taxon>Flavobacteriia</taxon>
        <taxon>Flavobacteriales</taxon>
        <taxon>Weeksellaceae</taxon>
        <taxon>Chryseobacterium group</taxon>
        <taxon>Kaistella</taxon>
    </lineage>
</organism>
<evidence type="ECO:0000259" key="5">
    <source>
        <dbReference type="PROSITE" id="PS50059"/>
    </source>
</evidence>
<dbReference type="InterPro" id="IPR046357">
    <property type="entry name" value="PPIase_dom_sf"/>
</dbReference>
<dbReference type="RefSeq" id="WP_088264903.1">
    <property type="nucleotide sequence ID" value="NZ_JASZ02000037.1"/>
</dbReference>
<accession>A0A246B704</accession>
<evidence type="ECO:0000256" key="1">
    <source>
        <dbReference type="ARBA" id="ARBA00000971"/>
    </source>
</evidence>
<comment type="catalytic activity">
    <reaction evidence="1 3 4">
        <text>[protein]-peptidylproline (omega=180) = [protein]-peptidylproline (omega=0)</text>
        <dbReference type="Rhea" id="RHEA:16237"/>
        <dbReference type="Rhea" id="RHEA-COMP:10747"/>
        <dbReference type="Rhea" id="RHEA-COMP:10748"/>
        <dbReference type="ChEBI" id="CHEBI:83833"/>
        <dbReference type="ChEBI" id="CHEBI:83834"/>
        <dbReference type="EC" id="5.2.1.8"/>
    </reaction>
</comment>
<protein>
    <recommendedName>
        <fullName evidence="4">Peptidyl-prolyl cis-trans isomerase</fullName>
        <ecNumber evidence="4">5.2.1.8</ecNumber>
    </recommendedName>
</protein>
<evidence type="ECO:0000256" key="2">
    <source>
        <dbReference type="ARBA" id="ARBA00023110"/>
    </source>
</evidence>
<dbReference type="GO" id="GO:0003755">
    <property type="term" value="F:peptidyl-prolyl cis-trans isomerase activity"/>
    <property type="evidence" value="ECO:0007669"/>
    <property type="project" value="UniProtKB-UniRule"/>
</dbReference>
<dbReference type="PROSITE" id="PS50059">
    <property type="entry name" value="FKBP_PPIASE"/>
    <property type="match status" value="1"/>
</dbReference>
<name>A0A246B704_9FLAO</name>
<dbReference type="PROSITE" id="PS51257">
    <property type="entry name" value="PROKAR_LIPOPROTEIN"/>
    <property type="match status" value="1"/>
</dbReference>
<proteinExistence type="inferred from homology"/>
<evidence type="ECO:0000313" key="6">
    <source>
        <dbReference type="EMBL" id="OWK97187.1"/>
    </source>
</evidence>
<gene>
    <name evidence="6" type="ORF">AP75_12675</name>
</gene>
<reference evidence="6 7" key="1">
    <citation type="submission" date="2014-01" db="EMBL/GenBank/DDBJ databases">
        <authorList>
            <consortium name="Genome Consortium for Active Teaching"/>
            <person name="Sontag T.C."/>
            <person name="Newman J.D."/>
        </authorList>
    </citation>
    <scope>NUCLEOTIDE SEQUENCE [LARGE SCALE GENOMIC DNA]</scope>
    <source>
        <strain evidence="6 7">DSM 19056</strain>
    </source>
</reference>
<comment type="caution">
    <text evidence="6">The sequence shown here is derived from an EMBL/GenBank/DDBJ whole genome shotgun (WGS) entry which is preliminary data.</text>
</comment>
<dbReference type="Proteomes" id="UP000197587">
    <property type="component" value="Unassembled WGS sequence"/>
</dbReference>
<evidence type="ECO:0000313" key="7">
    <source>
        <dbReference type="Proteomes" id="UP000197587"/>
    </source>
</evidence>
<keyword evidence="3 4" id="KW-0413">Isomerase</keyword>
<keyword evidence="2 3" id="KW-0697">Rotamase</keyword>
<sequence>MKKSILVPLLFIISCAQNTQTHPPVGGFLSENDLNTSKNRAKNLNETERIQIQDWIANQQEKFFPMSLNYWVNVENLQQNPKKNDGESISYQYELYDFDYVKLYDAPKKNINVQFGRFEELKAVEDVLRYMKKGQEATILVPSVLAFGTYGDNDKIPNDMPLIIKIKIY</sequence>
<reference evidence="6 7" key="2">
    <citation type="submission" date="2017-05" db="EMBL/GenBank/DDBJ databases">
        <title>Genome of Chryseobacterium haifense.</title>
        <authorList>
            <person name="Newman J.D."/>
        </authorList>
    </citation>
    <scope>NUCLEOTIDE SEQUENCE [LARGE SCALE GENOMIC DNA]</scope>
    <source>
        <strain evidence="6 7">DSM 19056</strain>
    </source>
</reference>
<dbReference type="EMBL" id="JASZ02000037">
    <property type="protein sequence ID" value="OWK97187.1"/>
    <property type="molecule type" value="Genomic_DNA"/>
</dbReference>
<comment type="similarity">
    <text evidence="4">Belongs to the FKBP-type PPIase family.</text>
</comment>
<feature type="domain" description="PPIase FKBP-type" evidence="5">
    <location>
        <begin position="86"/>
        <end position="169"/>
    </location>
</feature>
<dbReference type="AlphaFoldDB" id="A0A246B704"/>
<dbReference type="InterPro" id="IPR001179">
    <property type="entry name" value="PPIase_FKBP_dom"/>
</dbReference>
<dbReference type="Pfam" id="PF00254">
    <property type="entry name" value="FKBP_C"/>
    <property type="match status" value="1"/>
</dbReference>